<dbReference type="Gene3D" id="3.40.50.10230">
    <property type="entry name" value="Cobalamin biosynthesis CobH/CbiC, precorrin-8X methylmutase"/>
    <property type="match status" value="1"/>
</dbReference>
<organism evidence="6 7">
    <name type="scientific">Streptomyces chlorus</name>
    <dbReference type="NCBI Taxonomy" id="887452"/>
    <lineage>
        <taxon>Bacteria</taxon>
        <taxon>Bacillati</taxon>
        <taxon>Actinomycetota</taxon>
        <taxon>Actinomycetes</taxon>
        <taxon>Kitasatosporales</taxon>
        <taxon>Streptomycetaceae</taxon>
        <taxon>Streptomyces</taxon>
    </lineage>
</organism>
<dbReference type="Pfam" id="PF02570">
    <property type="entry name" value="CbiC"/>
    <property type="match status" value="1"/>
</dbReference>
<evidence type="ECO:0000256" key="1">
    <source>
        <dbReference type="ARBA" id="ARBA00004953"/>
    </source>
</evidence>
<keyword evidence="3" id="KW-0169">Cobalamin biosynthesis</keyword>
<feature type="domain" description="Cobalamin biosynthesis precorrin-8X methylmutase CobH/CbiC" evidence="5">
    <location>
        <begin position="26"/>
        <end position="220"/>
    </location>
</feature>
<dbReference type="RefSeq" id="WP_381357151.1">
    <property type="nucleotide sequence ID" value="NZ_JBHSOA010000003.1"/>
</dbReference>
<evidence type="ECO:0000259" key="5">
    <source>
        <dbReference type="Pfam" id="PF02570"/>
    </source>
</evidence>
<sequence>MSRTTTESSEKSTVTPYDYEKDGAAIYRRSFATIRAEADLAALPADVSQVAVRMIHACGMVDLVRDIGHTPGVVARAREALRDGAPILCDVQMVASGVTRKRLPAGNDVLCTLSDPAVPDLAAKLGTTRSAAALELWRDRLEGAVVAVGNAPTALFRLLEMIEEGAPRPAAVIGVPVGFIGAAESKDALAAHPSGLEHLVVRGRRGGSAIAAAALNAIASEEE</sequence>
<evidence type="ECO:0000256" key="2">
    <source>
        <dbReference type="ARBA" id="ARBA00009774"/>
    </source>
</evidence>
<gene>
    <name evidence="6" type="ORF">ACFPZI_01805</name>
</gene>
<name>A0ABW1DSD0_9ACTN</name>
<dbReference type="InterPro" id="IPR003722">
    <property type="entry name" value="Cbl_synth_CobH/CbiC"/>
</dbReference>
<dbReference type="PANTHER" id="PTHR43588:SF1">
    <property type="entry name" value="COBALT-PRECORRIN-8 METHYLMUTASE"/>
    <property type="match status" value="1"/>
</dbReference>
<dbReference type="Proteomes" id="UP001596180">
    <property type="component" value="Unassembled WGS sequence"/>
</dbReference>
<dbReference type="PANTHER" id="PTHR43588">
    <property type="entry name" value="COBALT-PRECORRIN-8 METHYLMUTASE"/>
    <property type="match status" value="1"/>
</dbReference>
<protein>
    <submittedName>
        <fullName evidence="6">Precorrin-8X methylmutase</fullName>
        <ecNumber evidence="6">5.4.99.61</ecNumber>
    </submittedName>
</protein>
<evidence type="ECO:0000256" key="3">
    <source>
        <dbReference type="ARBA" id="ARBA00022573"/>
    </source>
</evidence>
<evidence type="ECO:0000313" key="6">
    <source>
        <dbReference type="EMBL" id="MFC5850611.1"/>
    </source>
</evidence>
<evidence type="ECO:0000256" key="4">
    <source>
        <dbReference type="ARBA" id="ARBA00023235"/>
    </source>
</evidence>
<evidence type="ECO:0000313" key="7">
    <source>
        <dbReference type="Proteomes" id="UP001596180"/>
    </source>
</evidence>
<keyword evidence="7" id="KW-1185">Reference proteome</keyword>
<dbReference type="InterPro" id="IPR036588">
    <property type="entry name" value="CobH/CbiC_sf"/>
</dbReference>
<accession>A0ABW1DSD0</accession>
<proteinExistence type="inferred from homology"/>
<comment type="pathway">
    <text evidence="1">Cofactor biosynthesis; adenosylcobalamin biosynthesis.</text>
</comment>
<dbReference type="SUPFAM" id="SSF63965">
    <property type="entry name" value="Precorrin-8X methylmutase CbiC/CobH"/>
    <property type="match status" value="1"/>
</dbReference>
<dbReference type="EC" id="5.4.99.61" evidence="6"/>
<dbReference type="NCBIfam" id="NF006136">
    <property type="entry name" value="PRK08285.1"/>
    <property type="match status" value="1"/>
</dbReference>
<comment type="similarity">
    <text evidence="2">Belongs to the CobH/CbiC family.</text>
</comment>
<keyword evidence="4 6" id="KW-0413">Isomerase</keyword>
<comment type="caution">
    <text evidence="6">The sequence shown here is derived from an EMBL/GenBank/DDBJ whole genome shotgun (WGS) entry which is preliminary data.</text>
</comment>
<reference evidence="7" key="1">
    <citation type="journal article" date="2019" name="Int. J. Syst. Evol. Microbiol.">
        <title>The Global Catalogue of Microorganisms (GCM) 10K type strain sequencing project: providing services to taxonomists for standard genome sequencing and annotation.</title>
        <authorList>
            <consortium name="The Broad Institute Genomics Platform"/>
            <consortium name="The Broad Institute Genome Sequencing Center for Infectious Disease"/>
            <person name="Wu L."/>
            <person name="Ma J."/>
        </authorList>
    </citation>
    <scope>NUCLEOTIDE SEQUENCE [LARGE SCALE GENOMIC DNA]</scope>
    <source>
        <strain evidence="7">JCM 10411</strain>
    </source>
</reference>
<dbReference type="GO" id="GO:0016993">
    <property type="term" value="F:precorrin-8X methylmutase activity"/>
    <property type="evidence" value="ECO:0007669"/>
    <property type="project" value="UniProtKB-EC"/>
</dbReference>
<dbReference type="EMBL" id="JBHSOA010000003">
    <property type="protein sequence ID" value="MFC5850611.1"/>
    <property type="molecule type" value="Genomic_DNA"/>
</dbReference>